<dbReference type="Pfam" id="PF04570">
    <property type="entry name" value="zf-FLZ"/>
    <property type="match status" value="1"/>
</dbReference>
<dbReference type="InterPro" id="IPR007650">
    <property type="entry name" value="Zf-FLZ_dom"/>
</dbReference>
<comment type="similarity">
    <text evidence="1">Belongs to the FLZ family.</text>
</comment>
<feature type="compositionally biased region" description="Basic and acidic residues" evidence="4">
    <location>
        <begin position="137"/>
        <end position="149"/>
    </location>
</feature>
<feature type="zinc finger region" description="FLZ-type" evidence="3">
    <location>
        <begin position="81"/>
        <end position="125"/>
    </location>
</feature>
<proteinExistence type="inferred from homology"/>
<feature type="domain" description="FLZ-type" evidence="5">
    <location>
        <begin position="81"/>
        <end position="125"/>
    </location>
</feature>
<organism evidence="6 7">
    <name type="scientific">Colocasia esculenta</name>
    <name type="common">Wild taro</name>
    <name type="synonym">Arum esculentum</name>
    <dbReference type="NCBI Taxonomy" id="4460"/>
    <lineage>
        <taxon>Eukaryota</taxon>
        <taxon>Viridiplantae</taxon>
        <taxon>Streptophyta</taxon>
        <taxon>Embryophyta</taxon>
        <taxon>Tracheophyta</taxon>
        <taxon>Spermatophyta</taxon>
        <taxon>Magnoliopsida</taxon>
        <taxon>Liliopsida</taxon>
        <taxon>Araceae</taxon>
        <taxon>Aroideae</taxon>
        <taxon>Colocasieae</taxon>
        <taxon>Colocasia</taxon>
    </lineage>
</organism>
<comment type="caution">
    <text evidence="6">The sequence shown here is derived from an EMBL/GenBank/DDBJ whole genome shotgun (WGS) entry which is preliminary data.</text>
</comment>
<dbReference type="InterPro" id="IPR044533">
    <property type="entry name" value="FLZ1/2/3"/>
</dbReference>
<evidence type="ECO:0000313" key="7">
    <source>
        <dbReference type="Proteomes" id="UP000652761"/>
    </source>
</evidence>
<dbReference type="PROSITE" id="PS51795">
    <property type="entry name" value="ZF_FLZ"/>
    <property type="match status" value="1"/>
</dbReference>
<evidence type="ECO:0000256" key="3">
    <source>
        <dbReference type="PROSITE-ProRule" id="PRU01131"/>
    </source>
</evidence>
<dbReference type="EMBL" id="NMUH01002836">
    <property type="protein sequence ID" value="MQM02319.1"/>
    <property type="molecule type" value="Genomic_DNA"/>
</dbReference>
<dbReference type="GO" id="GO:0046872">
    <property type="term" value="F:metal ion binding"/>
    <property type="evidence" value="ECO:0007669"/>
    <property type="project" value="UniProtKB-KW"/>
</dbReference>
<dbReference type="Proteomes" id="UP000652761">
    <property type="component" value="Unassembled WGS sequence"/>
</dbReference>
<keyword evidence="2" id="KW-0479">Metal-binding</keyword>
<accession>A0A843VZH7</accession>
<keyword evidence="7" id="KW-1185">Reference proteome</keyword>
<protein>
    <recommendedName>
        <fullName evidence="5">FLZ-type domain-containing protein</fullName>
    </recommendedName>
</protein>
<evidence type="ECO:0000256" key="4">
    <source>
        <dbReference type="SAM" id="MobiDB-lite"/>
    </source>
</evidence>
<dbReference type="PANTHER" id="PTHR46057:SF9">
    <property type="entry name" value="FCS-LIKE ZINC FINGER 1"/>
    <property type="match status" value="1"/>
</dbReference>
<name>A0A843VZH7_COLES</name>
<feature type="region of interest" description="Disordered" evidence="4">
    <location>
        <begin position="129"/>
        <end position="151"/>
    </location>
</feature>
<reference evidence="6" key="1">
    <citation type="submission" date="2017-07" db="EMBL/GenBank/DDBJ databases">
        <title>Taro Niue Genome Assembly and Annotation.</title>
        <authorList>
            <person name="Atibalentja N."/>
            <person name="Keating K."/>
            <person name="Fields C.J."/>
        </authorList>
    </citation>
    <scope>NUCLEOTIDE SEQUENCE</scope>
    <source>
        <strain evidence="6">Niue_2</strain>
        <tissue evidence="6">Leaf</tissue>
    </source>
</reference>
<gene>
    <name evidence="6" type="ORF">Taro_035086</name>
</gene>
<evidence type="ECO:0000313" key="6">
    <source>
        <dbReference type="EMBL" id="MQM02319.1"/>
    </source>
</evidence>
<sequence length="163" mass="17713">MAEYDRSLGPLAPGAVGLASRGEDDPEASIYAVAGARCLPGSPPSRRWGSCVALGVLTPRSAGSGGARFFFDPVLEDEPRHFLDACFLCKKPLGRNRDIYMYRGDTPFCSEECRQEQIEMDEAKEKGWSLSMKASASRKEQQKQKDKAAQDMQVHAAGAVVAV</sequence>
<dbReference type="PANTHER" id="PTHR46057">
    <property type="entry name" value="FCS-LIKE ZINC FINGER 1-RELATED"/>
    <property type="match status" value="1"/>
</dbReference>
<evidence type="ECO:0000256" key="1">
    <source>
        <dbReference type="ARBA" id="ARBA00009374"/>
    </source>
</evidence>
<evidence type="ECO:0000256" key="2">
    <source>
        <dbReference type="ARBA" id="ARBA00022723"/>
    </source>
</evidence>
<dbReference type="OrthoDB" id="1916924at2759"/>
<dbReference type="AlphaFoldDB" id="A0A843VZH7"/>
<evidence type="ECO:0000259" key="5">
    <source>
        <dbReference type="PROSITE" id="PS51795"/>
    </source>
</evidence>